<dbReference type="RefSeq" id="WP_370596100.1">
    <property type="nucleotide sequence ID" value="NZ_JALBUR010000014.1"/>
</dbReference>
<protein>
    <submittedName>
        <fullName evidence="2">Uncharacterized protein</fullName>
    </submittedName>
</protein>
<name>A0AB35U4M1_9FIRM</name>
<evidence type="ECO:0000313" key="3">
    <source>
        <dbReference type="Proteomes" id="UP001286174"/>
    </source>
</evidence>
<dbReference type="EMBL" id="JALBUR010000014">
    <property type="protein sequence ID" value="MDX8419800.1"/>
    <property type="molecule type" value="Genomic_DNA"/>
</dbReference>
<accession>A0AB35U4M1</accession>
<keyword evidence="1" id="KW-1133">Transmembrane helix</keyword>
<evidence type="ECO:0000313" key="2">
    <source>
        <dbReference type="EMBL" id="MDX8419800.1"/>
    </source>
</evidence>
<organism evidence="2 3">
    <name type="scientific">Grylomicrobium aquisgranensis</name>
    <dbReference type="NCBI Taxonomy" id="2926318"/>
    <lineage>
        <taxon>Bacteria</taxon>
        <taxon>Bacillati</taxon>
        <taxon>Bacillota</taxon>
        <taxon>Erysipelotrichia</taxon>
        <taxon>Erysipelotrichales</taxon>
        <taxon>Erysipelotrichaceae</taxon>
        <taxon>Grylomicrobium</taxon>
    </lineage>
</organism>
<proteinExistence type="predicted"/>
<feature type="transmembrane region" description="Helical" evidence="1">
    <location>
        <begin position="70"/>
        <end position="87"/>
    </location>
</feature>
<gene>
    <name evidence="2" type="ORF">MOZ60_06790</name>
</gene>
<sequence length="88" mass="10170">MKKKKLLWVIILIILFTLALIVNMHAVNETFKDILVYTLGPASLILMLWYARIDKESMLAEEKAERIIQIAYSCSMFLLILLAASYYS</sequence>
<comment type="caution">
    <text evidence="2">The sequence shown here is derived from an EMBL/GenBank/DDBJ whole genome shotgun (WGS) entry which is preliminary data.</text>
</comment>
<feature type="transmembrane region" description="Helical" evidence="1">
    <location>
        <begin position="34"/>
        <end position="50"/>
    </location>
</feature>
<keyword evidence="1" id="KW-0812">Transmembrane</keyword>
<dbReference type="Proteomes" id="UP001286174">
    <property type="component" value="Unassembled WGS sequence"/>
</dbReference>
<feature type="transmembrane region" description="Helical" evidence="1">
    <location>
        <begin position="7"/>
        <end position="28"/>
    </location>
</feature>
<keyword evidence="3" id="KW-1185">Reference proteome</keyword>
<evidence type="ECO:0000256" key="1">
    <source>
        <dbReference type="SAM" id="Phobius"/>
    </source>
</evidence>
<keyword evidence="1" id="KW-0472">Membrane</keyword>
<dbReference type="AlphaFoldDB" id="A0AB35U4M1"/>
<reference evidence="2 3" key="1">
    <citation type="submission" date="2022-03" db="EMBL/GenBank/DDBJ databases">
        <title>Novel taxa within the pig intestine.</title>
        <authorList>
            <person name="Wylensek D."/>
            <person name="Bishof K."/>
            <person name="Afrizal A."/>
            <person name="Clavel T."/>
        </authorList>
    </citation>
    <scope>NUCLEOTIDE SEQUENCE [LARGE SCALE GENOMIC DNA]</scope>
    <source>
        <strain evidence="2 3">CLA-KB-P133</strain>
    </source>
</reference>